<sequence length="276" mass="28637">MARLLVTGASGYVGGAVARCATRAGHRVTGTYHRAPGDVPGVDWVRLDIRDRSDVSALFASAGAEAVVHTAVGTSLDDWECIADGAAHVAVAAAARGLRLVHLSSDAVFSGTRAPYDESALPEPVNRYGAAKAAAETVVRAVDPAAVVARTSLVMGDGESKHERFSLDLTRGRITGALFDDEIRSAVHPEDLAAALVELVTGDFAGVIHLGGADALDRHALGRLIAQREGLDPATVPAGRGADLGVPRAADTTLDSGLARKVLRTRLRGAREFLGE</sequence>
<dbReference type="PANTHER" id="PTHR43242:SF1">
    <property type="entry name" value="NAD(P)-BINDING ROSSMANN-FOLD SUPERFAMILY PROTEIN"/>
    <property type="match status" value="1"/>
</dbReference>
<dbReference type="Pfam" id="PF04321">
    <property type="entry name" value="RmlD_sub_bind"/>
    <property type="match status" value="1"/>
</dbReference>
<dbReference type="RefSeq" id="WP_239122332.1">
    <property type="nucleotide sequence ID" value="NZ_BONT01000084.1"/>
</dbReference>
<dbReference type="SUPFAM" id="SSF51735">
    <property type="entry name" value="NAD(P)-binding Rossmann-fold domains"/>
    <property type="match status" value="1"/>
</dbReference>
<protein>
    <submittedName>
        <fullName evidence="2">dTDP-4-dehydrorhamnose reductase</fullName>
        <ecNumber evidence="2">1.1.1.133</ecNumber>
    </submittedName>
</protein>
<keyword evidence="2" id="KW-0560">Oxidoreductase</keyword>
<dbReference type="Gene3D" id="3.40.50.720">
    <property type="entry name" value="NAD(P)-binding Rossmann-like Domain"/>
    <property type="match status" value="1"/>
</dbReference>
<dbReference type="AlphaFoldDB" id="A0A841G465"/>
<comment type="caution">
    <text evidence="2">The sequence shown here is derived from an EMBL/GenBank/DDBJ whole genome shotgun (WGS) entry which is preliminary data.</text>
</comment>
<evidence type="ECO:0000313" key="3">
    <source>
        <dbReference type="Proteomes" id="UP000548476"/>
    </source>
</evidence>
<dbReference type="Proteomes" id="UP000548476">
    <property type="component" value="Unassembled WGS sequence"/>
</dbReference>
<evidence type="ECO:0000259" key="1">
    <source>
        <dbReference type="Pfam" id="PF04321"/>
    </source>
</evidence>
<feature type="domain" description="RmlD-like substrate binding" evidence="1">
    <location>
        <begin position="3"/>
        <end position="259"/>
    </location>
</feature>
<dbReference type="InterPro" id="IPR036291">
    <property type="entry name" value="NAD(P)-bd_dom_sf"/>
</dbReference>
<proteinExistence type="predicted"/>
<dbReference type="GO" id="GO:0008831">
    <property type="term" value="F:dTDP-4-dehydrorhamnose reductase activity"/>
    <property type="evidence" value="ECO:0007669"/>
    <property type="project" value="UniProtKB-EC"/>
</dbReference>
<dbReference type="PANTHER" id="PTHR43242">
    <property type="entry name" value="NAD(P)-BINDING ROSSMANN-FOLD SUPERFAMILY PROTEIN"/>
    <property type="match status" value="1"/>
</dbReference>
<accession>A0A841G465</accession>
<dbReference type="EMBL" id="JACHGT010000022">
    <property type="protein sequence ID" value="MBB6039499.1"/>
    <property type="molecule type" value="Genomic_DNA"/>
</dbReference>
<organism evidence="2 3">
    <name type="scientific">Phytomonospora endophytica</name>
    <dbReference type="NCBI Taxonomy" id="714109"/>
    <lineage>
        <taxon>Bacteria</taxon>
        <taxon>Bacillati</taxon>
        <taxon>Actinomycetota</taxon>
        <taxon>Actinomycetes</taxon>
        <taxon>Micromonosporales</taxon>
        <taxon>Micromonosporaceae</taxon>
        <taxon>Phytomonospora</taxon>
    </lineage>
</organism>
<name>A0A841G465_9ACTN</name>
<dbReference type="EC" id="1.1.1.133" evidence="2"/>
<gene>
    <name evidence="2" type="ORF">HNR73_007394</name>
</gene>
<keyword evidence="3" id="KW-1185">Reference proteome</keyword>
<dbReference type="InterPro" id="IPR029903">
    <property type="entry name" value="RmlD-like-bd"/>
</dbReference>
<evidence type="ECO:0000313" key="2">
    <source>
        <dbReference type="EMBL" id="MBB6039499.1"/>
    </source>
</evidence>
<reference evidence="2 3" key="1">
    <citation type="submission" date="2020-08" db="EMBL/GenBank/DDBJ databases">
        <title>Genomic Encyclopedia of Type Strains, Phase IV (KMG-IV): sequencing the most valuable type-strain genomes for metagenomic binning, comparative biology and taxonomic classification.</title>
        <authorList>
            <person name="Goeker M."/>
        </authorList>
    </citation>
    <scope>NUCLEOTIDE SEQUENCE [LARGE SCALE GENOMIC DNA]</scope>
    <source>
        <strain evidence="2 3">YIM 65646</strain>
    </source>
</reference>